<name>A0A2M8L7J3_9BACT</name>
<dbReference type="EMBL" id="PFEM01000011">
    <property type="protein sequence ID" value="PJE70211.1"/>
    <property type="molecule type" value="Genomic_DNA"/>
</dbReference>
<feature type="domain" description="Methyltransferase type 11" evidence="1">
    <location>
        <begin position="63"/>
        <end position="117"/>
    </location>
</feature>
<evidence type="ECO:0000313" key="2">
    <source>
        <dbReference type="EMBL" id="PJE70211.1"/>
    </source>
</evidence>
<dbReference type="Proteomes" id="UP000231579">
    <property type="component" value="Unassembled WGS sequence"/>
</dbReference>
<organism evidence="2 3">
    <name type="scientific">Candidatus Shapirobacteria bacterium CG10_big_fil_rev_8_21_14_0_10_48_15</name>
    <dbReference type="NCBI Taxonomy" id="1974484"/>
    <lineage>
        <taxon>Bacteria</taxon>
        <taxon>Candidatus Shapironibacteriota</taxon>
    </lineage>
</organism>
<dbReference type="AlphaFoldDB" id="A0A2M8L7J3"/>
<protein>
    <recommendedName>
        <fullName evidence="1">Methyltransferase type 11 domain-containing protein</fullName>
    </recommendedName>
</protein>
<evidence type="ECO:0000313" key="3">
    <source>
        <dbReference type="Proteomes" id="UP000231579"/>
    </source>
</evidence>
<proteinExistence type="predicted"/>
<dbReference type="InterPro" id="IPR013216">
    <property type="entry name" value="Methyltransf_11"/>
</dbReference>
<reference evidence="3" key="1">
    <citation type="submission" date="2017-09" db="EMBL/GenBank/DDBJ databases">
        <title>Depth-based differentiation of microbial function through sediment-hosted aquifers and enrichment of novel symbionts in the deep terrestrial subsurface.</title>
        <authorList>
            <person name="Probst A.J."/>
            <person name="Ladd B."/>
            <person name="Jarett J.K."/>
            <person name="Geller-Mcgrath D.E."/>
            <person name="Sieber C.M.K."/>
            <person name="Emerson J.B."/>
            <person name="Anantharaman K."/>
            <person name="Thomas B.C."/>
            <person name="Malmstrom R."/>
            <person name="Stieglmeier M."/>
            <person name="Klingl A."/>
            <person name="Woyke T."/>
            <person name="Ryan C.M."/>
            <person name="Banfield J.F."/>
        </authorList>
    </citation>
    <scope>NUCLEOTIDE SEQUENCE [LARGE SCALE GENOMIC DNA]</scope>
</reference>
<dbReference type="GO" id="GO:0008757">
    <property type="term" value="F:S-adenosylmethionine-dependent methyltransferase activity"/>
    <property type="evidence" value="ECO:0007669"/>
    <property type="project" value="InterPro"/>
</dbReference>
<comment type="caution">
    <text evidence="2">The sequence shown here is derived from an EMBL/GenBank/DDBJ whole genome shotgun (WGS) entry which is preliminary data.</text>
</comment>
<dbReference type="InterPro" id="IPR029063">
    <property type="entry name" value="SAM-dependent_MTases_sf"/>
</dbReference>
<dbReference type="CDD" id="cd02440">
    <property type="entry name" value="AdoMet_MTases"/>
    <property type="match status" value="1"/>
</dbReference>
<dbReference type="Pfam" id="PF08241">
    <property type="entry name" value="Methyltransf_11"/>
    <property type="match status" value="1"/>
</dbReference>
<evidence type="ECO:0000259" key="1">
    <source>
        <dbReference type="Pfam" id="PF08241"/>
    </source>
</evidence>
<gene>
    <name evidence="2" type="ORF">COU97_00830</name>
</gene>
<dbReference type="Gene3D" id="3.40.50.150">
    <property type="entry name" value="Vaccinia Virus protein VP39"/>
    <property type="match status" value="1"/>
</dbReference>
<accession>A0A2M8L7J3</accession>
<sequence length="249" mass="29747">MSLILKLLTYYFALVSFWQRKVFLKGLKASDLVLDIGSGDKPHWRADVIADKFLHDDQQRNSGRVLLDKRKLFVKADVAKLPFQDKTFDFVYCSHLLEHVDDPGQAIKEIIRVGKAGYLEVPSAGMDLFKPFISHLWFCHRRGNQLIFFQRESQSNFYTDVLTQFGQQYFLTPLWQYFFAKEFRSAFIGLFWQGKIDYQVVRNHRPYRYSSAIKKNRKVDKTFVYYQLFYKIMTLFFYRRKAIDKQTLF</sequence>
<dbReference type="SUPFAM" id="SSF53335">
    <property type="entry name" value="S-adenosyl-L-methionine-dependent methyltransferases"/>
    <property type="match status" value="1"/>
</dbReference>